<dbReference type="Gene3D" id="3.40.470.10">
    <property type="entry name" value="Uracil-DNA glycosylase-like domain"/>
    <property type="match status" value="1"/>
</dbReference>
<name>A0A2K8KQ06_9GAMM</name>
<dbReference type="Proteomes" id="UP000229757">
    <property type="component" value="Chromosome"/>
</dbReference>
<dbReference type="KEGG" id="rfo:REIFOR_00237"/>
<reference evidence="2 3" key="1">
    <citation type="journal article" date="2017" name="Environ. Microbiol.">
        <title>Genomic and physiological analyses of 'Reinekea forsetii' reveal a versatile opportunistic lifestyle during spring algae blooms.</title>
        <authorList>
            <person name="Avci B."/>
            <person name="Hahnke R.L."/>
            <person name="Chafee M."/>
            <person name="Fischer T."/>
            <person name="Gruber-Vodicka H."/>
            <person name="Tegetmeyer H.E."/>
            <person name="Harder J."/>
            <person name="Fuchs B.M."/>
            <person name="Amann R.I."/>
            <person name="Teeling H."/>
        </authorList>
    </citation>
    <scope>NUCLEOTIDE SEQUENCE [LARGE SCALE GENOMIC DNA]</scope>
    <source>
        <strain evidence="2 3">Hel1_31_D35</strain>
    </source>
</reference>
<protein>
    <submittedName>
        <fullName evidence="2">DNA glycosylase</fullName>
    </submittedName>
</protein>
<dbReference type="CDD" id="cd10032">
    <property type="entry name" value="UDG-F6_HDG"/>
    <property type="match status" value="1"/>
</dbReference>
<feature type="domain" description="Uracil-DNA glycosylase-like" evidence="1">
    <location>
        <begin position="14"/>
        <end position="149"/>
    </location>
</feature>
<dbReference type="InterPro" id="IPR005122">
    <property type="entry name" value="Uracil-DNA_glycosylase-like"/>
</dbReference>
<dbReference type="NCBIfam" id="TIGR04274">
    <property type="entry name" value="hypoxanDNAglyco"/>
    <property type="match status" value="1"/>
</dbReference>
<evidence type="ECO:0000313" key="3">
    <source>
        <dbReference type="Proteomes" id="UP000229757"/>
    </source>
</evidence>
<evidence type="ECO:0000259" key="1">
    <source>
        <dbReference type="Pfam" id="PF03167"/>
    </source>
</evidence>
<sequence>MALVESFSVIQGVAPRILVLGSMPGIASLQQQAYYAHPRNAFWPIMASYFQFDAQQPYAARLSHLTDRGIALWDVLQRCERAGSLDSAIKAESMVANRIDLWLQQTPSVVAVFCNGAKAGQLLQRYYPTLAAEGLSIETLPSTSPAHAALPLATKMQRWHQSLQQCIGPSYD</sequence>
<proteinExistence type="predicted"/>
<dbReference type="OrthoDB" id="9799921at2"/>
<dbReference type="SUPFAM" id="SSF52141">
    <property type="entry name" value="Uracil-DNA glycosylase-like"/>
    <property type="match status" value="1"/>
</dbReference>
<evidence type="ECO:0000313" key="2">
    <source>
        <dbReference type="EMBL" id="ATX75414.1"/>
    </source>
</evidence>
<dbReference type="AlphaFoldDB" id="A0A2K8KQ06"/>
<dbReference type="InterPro" id="IPR026353">
    <property type="entry name" value="Hypoxan-DNA_Glyclase"/>
</dbReference>
<dbReference type="InterPro" id="IPR036895">
    <property type="entry name" value="Uracil-DNA_glycosylase-like_sf"/>
</dbReference>
<dbReference type="RefSeq" id="WP_100255821.1">
    <property type="nucleotide sequence ID" value="NZ_CP011797.1"/>
</dbReference>
<accession>A0A2K8KQ06</accession>
<gene>
    <name evidence="2" type="ORF">REIFOR_00237</name>
</gene>
<dbReference type="EMBL" id="CP011797">
    <property type="protein sequence ID" value="ATX75414.1"/>
    <property type="molecule type" value="Genomic_DNA"/>
</dbReference>
<dbReference type="Pfam" id="PF03167">
    <property type="entry name" value="UDG"/>
    <property type="match status" value="1"/>
</dbReference>
<organism evidence="2 3">
    <name type="scientific">Reinekea forsetii</name>
    <dbReference type="NCBI Taxonomy" id="1336806"/>
    <lineage>
        <taxon>Bacteria</taxon>
        <taxon>Pseudomonadati</taxon>
        <taxon>Pseudomonadota</taxon>
        <taxon>Gammaproteobacteria</taxon>
        <taxon>Oceanospirillales</taxon>
        <taxon>Saccharospirillaceae</taxon>
        <taxon>Reinekea</taxon>
    </lineage>
</organism>
<keyword evidence="3" id="KW-1185">Reference proteome</keyword>